<dbReference type="EMBL" id="PIDP01001444">
    <property type="protein sequence ID" value="PLM90961.1"/>
    <property type="molecule type" value="Genomic_DNA"/>
</dbReference>
<reference evidence="1 2" key="2">
    <citation type="submission" date="2018-01" db="EMBL/GenBank/DDBJ databases">
        <title>Genomic study of Klebsiella pneumoniae.</title>
        <authorList>
            <person name="Yang Y."/>
            <person name="Bicalho R."/>
        </authorList>
    </citation>
    <scope>NUCLEOTIDE SEQUENCE [LARGE SCALE GENOMIC DNA]</scope>
    <source>
        <strain evidence="1 2">A8</strain>
    </source>
</reference>
<comment type="caution">
    <text evidence="1">The sequence shown here is derived from an EMBL/GenBank/DDBJ whole genome shotgun (WGS) entry which is preliminary data.</text>
</comment>
<protein>
    <submittedName>
        <fullName evidence="1">HAD family hydrolase</fullName>
    </submittedName>
</protein>
<keyword evidence="1" id="KW-0378">Hydrolase</keyword>
<feature type="non-terminal residue" evidence="1">
    <location>
        <position position="1"/>
    </location>
</feature>
<dbReference type="Proteomes" id="UP000234412">
    <property type="component" value="Unassembled WGS sequence"/>
</dbReference>
<evidence type="ECO:0000313" key="1">
    <source>
        <dbReference type="EMBL" id="PLM90961.1"/>
    </source>
</evidence>
<gene>
    <name evidence="1" type="ORF">CWN47_28370</name>
</gene>
<sequence length="97" mass="10821">VLGWLGGYDKLVMSRKVLKHFYALEESDEQASVFYSGDSLNDAPMFSYYSKTLGMNTINDIAQVIPSLPRWISQFPGGEGFVDGANRILNAKRASIR</sequence>
<dbReference type="AlphaFoldDB" id="A0A2N4YTM2"/>
<evidence type="ECO:0000313" key="2">
    <source>
        <dbReference type="Proteomes" id="UP000234412"/>
    </source>
</evidence>
<accession>A0A2N4YTM2</accession>
<dbReference type="InterPro" id="IPR036412">
    <property type="entry name" value="HAD-like_sf"/>
</dbReference>
<dbReference type="SUPFAM" id="SSF56784">
    <property type="entry name" value="HAD-like"/>
    <property type="match status" value="1"/>
</dbReference>
<organism evidence="1 2">
    <name type="scientific">Klebsiella variicola</name>
    <dbReference type="NCBI Taxonomy" id="244366"/>
    <lineage>
        <taxon>Bacteria</taxon>
        <taxon>Pseudomonadati</taxon>
        <taxon>Pseudomonadota</taxon>
        <taxon>Gammaproteobacteria</taxon>
        <taxon>Enterobacterales</taxon>
        <taxon>Enterobacteriaceae</taxon>
        <taxon>Klebsiella/Raoultella group</taxon>
        <taxon>Klebsiella</taxon>
        <taxon>Klebsiella pneumoniae complex</taxon>
    </lineage>
</organism>
<reference evidence="1 2" key="1">
    <citation type="submission" date="2017-11" db="EMBL/GenBank/DDBJ databases">
        <authorList>
            <person name="Han C.G."/>
        </authorList>
    </citation>
    <scope>NUCLEOTIDE SEQUENCE [LARGE SCALE GENOMIC DNA]</scope>
    <source>
        <strain evidence="1 2">A8</strain>
    </source>
</reference>
<proteinExistence type="predicted"/>
<name>A0A2N4YTM2_KLEVA</name>
<dbReference type="GO" id="GO:0016787">
    <property type="term" value="F:hydrolase activity"/>
    <property type="evidence" value="ECO:0007669"/>
    <property type="project" value="UniProtKB-KW"/>
</dbReference>